<dbReference type="Gene3D" id="1.10.10.60">
    <property type="entry name" value="Homeodomain-like"/>
    <property type="match status" value="2"/>
</dbReference>
<dbReference type="Gene3D" id="1.10.245.10">
    <property type="entry name" value="SWIB/MDM2 domain"/>
    <property type="match status" value="1"/>
</dbReference>
<dbReference type="STRING" id="1764295.A0A5B8MHS6"/>
<feature type="domain" description="HTH myb-type" evidence="3">
    <location>
        <begin position="254"/>
        <end position="302"/>
    </location>
</feature>
<dbReference type="PROSITE" id="PS51294">
    <property type="entry name" value="HTH_MYB"/>
    <property type="match status" value="1"/>
</dbReference>
<dbReference type="InterPro" id="IPR009057">
    <property type="entry name" value="Homeodomain-like_sf"/>
</dbReference>
<dbReference type="Proteomes" id="UP000316726">
    <property type="component" value="Chromosome 3"/>
</dbReference>
<name>A0A5B8MHS6_9CHLO</name>
<dbReference type="SMART" id="SM00717">
    <property type="entry name" value="SANT"/>
    <property type="match status" value="3"/>
</dbReference>
<dbReference type="AlphaFoldDB" id="A0A5B8MHS6"/>
<evidence type="ECO:0000313" key="5">
    <source>
        <dbReference type="Proteomes" id="UP000316726"/>
    </source>
</evidence>
<dbReference type="SUPFAM" id="SSF46689">
    <property type="entry name" value="Homeodomain-like"/>
    <property type="match status" value="2"/>
</dbReference>
<evidence type="ECO:0000313" key="4">
    <source>
        <dbReference type="EMBL" id="QDZ19624.1"/>
    </source>
</evidence>
<gene>
    <name evidence="4" type="ORF">A3770_03p21420</name>
</gene>
<dbReference type="Pfam" id="PF02201">
    <property type="entry name" value="SWIB"/>
    <property type="match status" value="1"/>
</dbReference>
<keyword evidence="5" id="KW-1185">Reference proteome</keyword>
<proteinExistence type="predicted"/>
<dbReference type="PROSITE" id="PS50090">
    <property type="entry name" value="MYB_LIKE"/>
    <property type="match status" value="2"/>
</dbReference>
<accession>A0A5B8MHS6</accession>
<dbReference type="InterPro" id="IPR036885">
    <property type="entry name" value="SWIB_MDM2_dom_sf"/>
</dbReference>
<evidence type="ECO:0000259" key="3">
    <source>
        <dbReference type="PROSITE" id="PS51294"/>
    </source>
</evidence>
<dbReference type="CDD" id="cd00167">
    <property type="entry name" value="SANT"/>
    <property type="match status" value="1"/>
</dbReference>
<feature type="region of interest" description="Disordered" evidence="1">
    <location>
        <begin position="1"/>
        <end position="55"/>
    </location>
</feature>
<evidence type="ECO:0000256" key="1">
    <source>
        <dbReference type="SAM" id="MobiDB-lite"/>
    </source>
</evidence>
<dbReference type="Pfam" id="PF13921">
    <property type="entry name" value="Myb_DNA-bind_6"/>
    <property type="match status" value="1"/>
</dbReference>
<feature type="domain" description="Myb-like" evidence="2">
    <location>
        <begin position="299"/>
        <end position="370"/>
    </location>
</feature>
<dbReference type="CDD" id="cd10567">
    <property type="entry name" value="SWIB-MDM2_like"/>
    <property type="match status" value="1"/>
</dbReference>
<dbReference type="InterPro" id="IPR017930">
    <property type="entry name" value="Myb_dom"/>
</dbReference>
<evidence type="ECO:0000259" key="2">
    <source>
        <dbReference type="PROSITE" id="PS50090"/>
    </source>
</evidence>
<dbReference type="PANTHER" id="PTHR47430">
    <property type="entry name" value="GB|AAC33480.1"/>
    <property type="match status" value="1"/>
</dbReference>
<dbReference type="PANTHER" id="PTHR47430:SF4">
    <property type="entry name" value="GB|AAC33480.1"/>
    <property type="match status" value="1"/>
</dbReference>
<dbReference type="EMBL" id="CP031036">
    <property type="protein sequence ID" value="QDZ19624.1"/>
    <property type="molecule type" value="Genomic_DNA"/>
</dbReference>
<protein>
    <submittedName>
        <fullName evidence="4">Uncharacterized protein</fullName>
    </submittedName>
</protein>
<feature type="compositionally biased region" description="Basic and acidic residues" evidence="1">
    <location>
        <begin position="9"/>
        <end position="19"/>
    </location>
</feature>
<sequence length="452" mass="51979">MSKKKRGKERQEERERGLDDPASNPEASGGSDNDVEVEVHSSPGRSEAAGGEGDEAATVDEGGYIVYKVSKPLRKVIGKKKCTRKKACALVWKYVLKNNLLHDGKVKQDRLLDKVFNGHQVVRSGLHTVVRPHLSVSRSSGSGGQDHAALPVSAQEETWQENKDRNSGKRSGPFSVQEDEIIRNKVREVALAQNLSMTDFSWIFAPKKSGYKKRNGLWSQIARCLPERTFRSVYDHGKRLFNVSHGCSGEMGMWSKEDQDELKKAVERYGSHKWKWKKISNVVGRPQEACRQHWNKVLSVKKKRVKWTDEEERKLKEIVGKFLADRARSEIESQPARRRQKEDIPWKKIALDHNCERTGHQCMQKWYGKLRPSMVTVGEWGNGQDKVLLNKLTAYKGKSDWEVDWETIVPGRNAIQAKKRWNLMRETIPDYRDRSFTECIEFLREKFAKHLS</sequence>
<dbReference type="InterPro" id="IPR003121">
    <property type="entry name" value="SWIB_MDM2_domain"/>
</dbReference>
<feature type="region of interest" description="Disordered" evidence="1">
    <location>
        <begin position="135"/>
        <end position="176"/>
    </location>
</feature>
<dbReference type="InterPro" id="IPR001005">
    <property type="entry name" value="SANT/Myb"/>
</dbReference>
<reference evidence="4 5" key="1">
    <citation type="submission" date="2018-07" db="EMBL/GenBank/DDBJ databases">
        <title>The complete nuclear genome of the prasinophyte Chloropicon primus (CCMP1205).</title>
        <authorList>
            <person name="Pombert J.-F."/>
            <person name="Otis C."/>
            <person name="Turmel M."/>
            <person name="Lemieux C."/>
        </authorList>
    </citation>
    <scope>NUCLEOTIDE SEQUENCE [LARGE SCALE GENOMIC DNA]</scope>
    <source>
        <strain evidence="4 5">CCMP1205</strain>
    </source>
</reference>
<dbReference type="OrthoDB" id="39591at2759"/>
<dbReference type="SUPFAM" id="SSF47592">
    <property type="entry name" value="SWIB/MDM2 domain"/>
    <property type="match status" value="1"/>
</dbReference>
<feature type="domain" description="Myb-like" evidence="2">
    <location>
        <begin position="252"/>
        <end position="298"/>
    </location>
</feature>
<organism evidence="4 5">
    <name type="scientific">Chloropicon primus</name>
    <dbReference type="NCBI Taxonomy" id="1764295"/>
    <lineage>
        <taxon>Eukaryota</taxon>
        <taxon>Viridiplantae</taxon>
        <taxon>Chlorophyta</taxon>
        <taxon>Chloropicophyceae</taxon>
        <taxon>Chloropicales</taxon>
        <taxon>Chloropicaceae</taxon>
        <taxon>Chloropicon</taxon>
    </lineage>
</organism>